<organism evidence="7 8">
    <name type="scientific">Thiothrix nivea (strain ATCC 35100 / DSM 5205 / JP2)</name>
    <dbReference type="NCBI Taxonomy" id="870187"/>
    <lineage>
        <taxon>Bacteria</taxon>
        <taxon>Pseudomonadati</taxon>
        <taxon>Pseudomonadota</taxon>
        <taxon>Gammaproteobacteria</taxon>
        <taxon>Thiotrichales</taxon>
        <taxon>Thiotrichaceae</taxon>
        <taxon>Thiothrix</taxon>
    </lineage>
</organism>
<evidence type="ECO:0000259" key="6">
    <source>
        <dbReference type="Pfam" id="PF02826"/>
    </source>
</evidence>
<dbReference type="InterPro" id="IPR006140">
    <property type="entry name" value="D-isomer_DH_NAD-bd"/>
</dbReference>
<dbReference type="InterPro" id="IPR029753">
    <property type="entry name" value="D-isomer_DH_CS"/>
</dbReference>
<dbReference type="SUPFAM" id="SSF52283">
    <property type="entry name" value="Formate/glycerate dehydrogenase catalytic domain-like"/>
    <property type="match status" value="1"/>
</dbReference>
<dbReference type="OrthoDB" id="9805416at2"/>
<dbReference type="GO" id="GO:0016616">
    <property type="term" value="F:oxidoreductase activity, acting on the CH-OH group of donors, NAD or NADP as acceptor"/>
    <property type="evidence" value="ECO:0007669"/>
    <property type="project" value="InterPro"/>
</dbReference>
<feature type="domain" description="D-isomer specific 2-hydroxyacid dehydrogenase catalytic" evidence="5">
    <location>
        <begin position="30"/>
        <end position="319"/>
    </location>
</feature>
<gene>
    <name evidence="7" type="ORF">Thini_4142</name>
</gene>
<evidence type="ECO:0000313" key="8">
    <source>
        <dbReference type="Proteomes" id="UP000005317"/>
    </source>
</evidence>
<name>A0A656HKK6_THINJ</name>
<dbReference type="PROSITE" id="PS00670">
    <property type="entry name" value="D_2_HYDROXYACID_DH_2"/>
    <property type="match status" value="1"/>
</dbReference>
<dbReference type="InterPro" id="IPR050418">
    <property type="entry name" value="D-iso_2-hydroxyacid_DH_PdxB"/>
</dbReference>
<accession>A0A656HKK6</accession>
<dbReference type="PANTHER" id="PTHR43761">
    <property type="entry name" value="D-ISOMER SPECIFIC 2-HYDROXYACID DEHYDROGENASE FAMILY PROTEIN (AFU_ORTHOLOGUE AFUA_1G13630)"/>
    <property type="match status" value="1"/>
</dbReference>
<dbReference type="RefSeq" id="WP_002710502.1">
    <property type="nucleotide sequence ID" value="NZ_JH651384.1"/>
</dbReference>
<evidence type="ECO:0000313" key="7">
    <source>
        <dbReference type="EMBL" id="EIJ36634.1"/>
    </source>
</evidence>
<sequence>MHKAVFLDIGSTSRDDLDLRRLQTACGALRTCPQTHPGERLHNIGDADIVISNKVVLDAPLLRALAGQAKLVCVAATGTNNVDLKTAQELGIPVTNIRDYATRSVAEHVMALIFALRRQLPAWQSALQRGDWQRSQHFCLLDYPMGEIAGSTLAIFGYGVLGKAVAQLAQAVGMNVIVAEHPNQPAREGRLPFEEALAQADILSLHCPLTPETRSLINTERLQLLKPDCILINTARGGIVDEKALLQALQTGRLGGAGIDVLAEEPPGADSPLLRISLPNLIVTPHVAWASRKARQTLIDQLADIIISWQQGGLMNRVV</sequence>
<dbReference type="Pfam" id="PF02826">
    <property type="entry name" value="2-Hacid_dh_C"/>
    <property type="match status" value="1"/>
</dbReference>
<keyword evidence="3" id="KW-0520">NAD</keyword>
<dbReference type="Proteomes" id="UP000005317">
    <property type="component" value="Unassembled WGS sequence"/>
</dbReference>
<evidence type="ECO:0000256" key="1">
    <source>
        <dbReference type="ARBA" id="ARBA00005854"/>
    </source>
</evidence>
<dbReference type="EMBL" id="JH651384">
    <property type="protein sequence ID" value="EIJ36634.1"/>
    <property type="molecule type" value="Genomic_DNA"/>
</dbReference>
<dbReference type="Pfam" id="PF00389">
    <property type="entry name" value="2-Hacid_dh"/>
    <property type="match status" value="1"/>
</dbReference>
<dbReference type="GO" id="GO:0051287">
    <property type="term" value="F:NAD binding"/>
    <property type="evidence" value="ECO:0007669"/>
    <property type="project" value="InterPro"/>
</dbReference>
<comment type="similarity">
    <text evidence="1 4">Belongs to the D-isomer specific 2-hydroxyacid dehydrogenase family.</text>
</comment>
<dbReference type="PROSITE" id="PS00671">
    <property type="entry name" value="D_2_HYDROXYACID_DH_3"/>
    <property type="match status" value="1"/>
</dbReference>
<evidence type="ECO:0000256" key="4">
    <source>
        <dbReference type="RuleBase" id="RU003719"/>
    </source>
</evidence>
<dbReference type="InterPro" id="IPR036291">
    <property type="entry name" value="NAD(P)-bd_dom_sf"/>
</dbReference>
<dbReference type="Gene3D" id="3.40.50.720">
    <property type="entry name" value="NAD(P)-binding Rossmann-like Domain"/>
    <property type="match status" value="2"/>
</dbReference>
<keyword evidence="2 4" id="KW-0560">Oxidoreductase</keyword>
<evidence type="ECO:0000256" key="3">
    <source>
        <dbReference type="ARBA" id="ARBA00023027"/>
    </source>
</evidence>
<proteinExistence type="inferred from homology"/>
<feature type="domain" description="D-isomer specific 2-hydroxyacid dehydrogenase NAD-binding" evidence="6">
    <location>
        <begin position="110"/>
        <end position="288"/>
    </location>
</feature>
<keyword evidence="8" id="KW-1185">Reference proteome</keyword>
<dbReference type="CDD" id="cd12162">
    <property type="entry name" value="2-Hacid_dh_4"/>
    <property type="match status" value="1"/>
</dbReference>
<reference evidence="8" key="1">
    <citation type="journal article" date="2011" name="Stand. Genomic Sci.">
        <title>Genome sequence of the filamentous, gliding Thiothrix nivea neotype strain (JP2(T)).</title>
        <authorList>
            <person name="Lapidus A."/>
            <person name="Nolan M."/>
            <person name="Lucas S."/>
            <person name="Glavina Del Rio T."/>
            <person name="Tice H."/>
            <person name="Cheng J.F."/>
            <person name="Tapia R."/>
            <person name="Han C."/>
            <person name="Goodwin L."/>
            <person name="Pitluck S."/>
            <person name="Liolios K."/>
            <person name="Pagani I."/>
            <person name="Ivanova N."/>
            <person name="Huntemann M."/>
            <person name="Mavromatis K."/>
            <person name="Mikhailova N."/>
            <person name="Pati A."/>
            <person name="Chen A."/>
            <person name="Palaniappan K."/>
            <person name="Land M."/>
            <person name="Brambilla E.M."/>
            <person name="Rohde M."/>
            <person name="Abt B."/>
            <person name="Verbarg S."/>
            <person name="Goker M."/>
            <person name="Bristow J."/>
            <person name="Eisen J.A."/>
            <person name="Markowitz V."/>
            <person name="Hugenholtz P."/>
            <person name="Kyrpides N.C."/>
            <person name="Klenk H.P."/>
            <person name="Woyke T."/>
        </authorList>
    </citation>
    <scope>NUCLEOTIDE SEQUENCE [LARGE SCALE GENOMIC DNA]</scope>
    <source>
        <strain evidence="8">ATCC 35100 / DSM 5205 / JP2</strain>
    </source>
</reference>
<dbReference type="AlphaFoldDB" id="A0A656HKK6"/>
<dbReference type="InterPro" id="IPR006139">
    <property type="entry name" value="D-isomer_2_OHA_DH_cat_dom"/>
</dbReference>
<dbReference type="PANTHER" id="PTHR43761:SF1">
    <property type="entry name" value="D-ISOMER SPECIFIC 2-HYDROXYACID DEHYDROGENASE CATALYTIC DOMAIN-CONTAINING PROTEIN-RELATED"/>
    <property type="match status" value="1"/>
</dbReference>
<protein>
    <submittedName>
        <fullName evidence="7">D-isomer specific 2-hydroxyacid dehydrogenase NAD-binding</fullName>
    </submittedName>
</protein>
<evidence type="ECO:0000256" key="2">
    <source>
        <dbReference type="ARBA" id="ARBA00023002"/>
    </source>
</evidence>
<evidence type="ECO:0000259" key="5">
    <source>
        <dbReference type="Pfam" id="PF00389"/>
    </source>
</evidence>
<dbReference type="SUPFAM" id="SSF51735">
    <property type="entry name" value="NAD(P)-binding Rossmann-fold domains"/>
    <property type="match status" value="1"/>
</dbReference>